<dbReference type="RefSeq" id="WP_307153218.1">
    <property type="nucleotide sequence ID" value="NZ_JAUSUK010000001.1"/>
</dbReference>
<comment type="caution">
    <text evidence="2">The sequence shown here is derived from an EMBL/GenBank/DDBJ whole genome shotgun (WGS) entry which is preliminary data.</text>
</comment>
<feature type="region of interest" description="Disordered" evidence="1">
    <location>
        <begin position="1"/>
        <end position="58"/>
    </location>
</feature>
<sequence>MRGAKPDKNDARDAARKAREQRLAEALRANLKRRKEKARAASDGSAADRSADAGSDET</sequence>
<keyword evidence="3" id="KW-1185">Reference proteome</keyword>
<dbReference type="Proteomes" id="UP001230253">
    <property type="component" value="Unassembled WGS sequence"/>
</dbReference>
<evidence type="ECO:0000313" key="3">
    <source>
        <dbReference type="Proteomes" id="UP001230253"/>
    </source>
</evidence>
<gene>
    <name evidence="2" type="ORF">J2R99_000829</name>
</gene>
<evidence type="ECO:0000256" key="1">
    <source>
        <dbReference type="SAM" id="MobiDB-lite"/>
    </source>
</evidence>
<dbReference type="EMBL" id="JAUSUK010000001">
    <property type="protein sequence ID" value="MDQ0324980.1"/>
    <property type="molecule type" value="Genomic_DNA"/>
</dbReference>
<reference evidence="2 3" key="1">
    <citation type="submission" date="2023-07" db="EMBL/GenBank/DDBJ databases">
        <title>Genomic Encyclopedia of Type Strains, Phase IV (KMG-IV): sequencing the most valuable type-strain genomes for metagenomic binning, comparative biology and taxonomic classification.</title>
        <authorList>
            <person name="Goeker M."/>
        </authorList>
    </citation>
    <scope>NUCLEOTIDE SEQUENCE [LARGE SCALE GENOMIC DNA]</scope>
    <source>
        <strain evidence="2 3">DSM 11549</strain>
    </source>
</reference>
<feature type="compositionally biased region" description="Basic and acidic residues" evidence="1">
    <location>
        <begin position="1"/>
        <end position="25"/>
    </location>
</feature>
<organism evidence="2 3">
    <name type="scientific">Rhodopseudomonas julia</name>
    <dbReference type="NCBI Taxonomy" id="200617"/>
    <lineage>
        <taxon>Bacteria</taxon>
        <taxon>Pseudomonadati</taxon>
        <taxon>Pseudomonadota</taxon>
        <taxon>Alphaproteobacteria</taxon>
        <taxon>Hyphomicrobiales</taxon>
        <taxon>Nitrobacteraceae</taxon>
        <taxon>Rhodopseudomonas</taxon>
    </lineage>
</organism>
<evidence type="ECO:0000313" key="2">
    <source>
        <dbReference type="EMBL" id="MDQ0324980.1"/>
    </source>
</evidence>
<name>A0ABU0C5P8_9BRAD</name>
<protein>
    <submittedName>
        <fullName evidence="2">Uncharacterized protein</fullName>
    </submittedName>
</protein>
<proteinExistence type="predicted"/>
<accession>A0ABU0C5P8</accession>